<dbReference type="NCBIfam" id="NF005473">
    <property type="entry name" value="PRK07069.1"/>
    <property type="match status" value="1"/>
</dbReference>
<dbReference type="Proteomes" id="UP000065521">
    <property type="component" value="Unassembled WGS sequence"/>
</dbReference>
<dbReference type="Pfam" id="PF13561">
    <property type="entry name" value="adh_short_C2"/>
    <property type="match status" value="1"/>
</dbReference>
<dbReference type="AlphaFoldDB" id="A0A102KFI7"/>
<accession>A0A102KFI7</accession>
<dbReference type="FunFam" id="3.40.50.720:FF:000084">
    <property type="entry name" value="Short-chain dehydrogenase reductase"/>
    <property type="match status" value="1"/>
</dbReference>
<dbReference type="SUPFAM" id="SSF51735">
    <property type="entry name" value="NAD(P)-binding Rossmann-fold domains"/>
    <property type="match status" value="1"/>
</dbReference>
<dbReference type="PRINTS" id="PR00081">
    <property type="entry name" value="GDHRDH"/>
</dbReference>
<dbReference type="RefSeq" id="WP_059631279.1">
    <property type="nucleotide sequence ID" value="NZ_JBGRUP010000003.1"/>
</dbReference>
<comment type="caution">
    <text evidence="3">The sequence shown here is derived from an EMBL/GenBank/DDBJ whole genome shotgun (WGS) entry which is preliminary data.</text>
</comment>
<evidence type="ECO:0000256" key="1">
    <source>
        <dbReference type="ARBA" id="ARBA00006484"/>
    </source>
</evidence>
<dbReference type="PRINTS" id="PR00080">
    <property type="entry name" value="SDRFAMILY"/>
</dbReference>
<organism evidence="3 4">
    <name type="scientific">Burkholderia ubonensis</name>
    <dbReference type="NCBI Taxonomy" id="101571"/>
    <lineage>
        <taxon>Bacteria</taxon>
        <taxon>Pseudomonadati</taxon>
        <taxon>Pseudomonadota</taxon>
        <taxon>Betaproteobacteria</taxon>
        <taxon>Burkholderiales</taxon>
        <taxon>Burkholderiaceae</taxon>
        <taxon>Burkholderia</taxon>
        <taxon>Burkholderia cepacia complex</taxon>
    </lineage>
</organism>
<sequence>MTVVSSRLAGKCAYITGAAGGLGRAIAQRMVEQGARVFLTDVADAAVLDAFAQALNAGHAAPVAFAATQDVRDDARWQALLAQANDAMGGLSVLVNNAGVGSVGALDQLELKEWRRVMEINVESIVLGCKYALPYLSASRPASIINISSVAAFKVEPEFTAYNASKAAVASLTKSVAIDCARKELDVRCNSIHPAFIRTGIVEPLFRQLGERDATRRLARGIPMRRLGEPDDVAHAAVYLASDESRFVTAAELVIDGGMCAV</sequence>
<keyword evidence="2" id="KW-0560">Oxidoreductase</keyword>
<evidence type="ECO:0000256" key="2">
    <source>
        <dbReference type="ARBA" id="ARBA00023002"/>
    </source>
</evidence>
<reference evidence="3 4" key="1">
    <citation type="submission" date="2015-11" db="EMBL/GenBank/DDBJ databases">
        <title>Expanding the genomic diversity of Burkholderia species for the development of highly accurate diagnostics.</title>
        <authorList>
            <person name="Sahl J."/>
            <person name="Keim P."/>
            <person name="Wagner D."/>
        </authorList>
    </citation>
    <scope>NUCLEOTIDE SEQUENCE [LARGE SCALE GENOMIC DNA]</scope>
    <source>
        <strain evidence="3 4">RF32-BP4</strain>
    </source>
</reference>
<dbReference type="GO" id="GO:0016491">
    <property type="term" value="F:oxidoreductase activity"/>
    <property type="evidence" value="ECO:0007669"/>
    <property type="project" value="UniProtKB-KW"/>
</dbReference>
<evidence type="ECO:0000313" key="4">
    <source>
        <dbReference type="Proteomes" id="UP000065521"/>
    </source>
</evidence>
<comment type="similarity">
    <text evidence="1">Belongs to the short-chain dehydrogenases/reductases (SDR) family.</text>
</comment>
<name>A0A102KFI7_9BURK</name>
<dbReference type="PANTHER" id="PTHR24321">
    <property type="entry name" value="DEHYDROGENASES, SHORT CHAIN"/>
    <property type="match status" value="1"/>
</dbReference>
<dbReference type="Gene3D" id="3.40.50.720">
    <property type="entry name" value="NAD(P)-binding Rossmann-like Domain"/>
    <property type="match status" value="1"/>
</dbReference>
<dbReference type="NCBIfam" id="NF005559">
    <property type="entry name" value="PRK07231.1"/>
    <property type="match status" value="1"/>
</dbReference>
<gene>
    <name evidence="3" type="ORF">WI38_04550</name>
</gene>
<dbReference type="InterPro" id="IPR002347">
    <property type="entry name" value="SDR_fam"/>
</dbReference>
<dbReference type="InterPro" id="IPR036291">
    <property type="entry name" value="NAD(P)-bd_dom_sf"/>
</dbReference>
<proteinExistence type="inferred from homology"/>
<dbReference type="PROSITE" id="PS00061">
    <property type="entry name" value="ADH_SHORT"/>
    <property type="match status" value="1"/>
</dbReference>
<dbReference type="EMBL" id="LOTN01000004">
    <property type="protein sequence ID" value="KUZ96042.1"/>
    <property type="molecule type" value="Genomic_DNA"/>
</dbReference>
<dbReference type="PANTHER" id="PTHR24321:SF15">
    <property type="entry name" value="OXIDOREDUCTASE UCPA"/>
    <property type="match status" value="1"/>
</dbReference>
<protein>
    <submittedName>
        <fullName evidence="3">3-beta hydroxysteroid dehydrogenase</fullName>
    </submittedName>
</protein>
<evidence type="ECO:0000313" key="3">
    <source>
        <dbReference type="EMBL" id="KUZ96042.1"/>
    </source>
</evidence>
<dbReference type="InterPro" id="IPR020904">
    <property type="entry name" value="Sc_DH/Rdtase_CS"/>
</dbReference>